<dbReference type="PANTHER" id="PTHR42829:SF2">
    <property type="entry name" value="NADH-UBIQUINONE OXIDOREDUCTASE CHAIN 5"/>
    <property type="match status" value="1"/>
</dbReference>
<accession>A0A0F7G5T4</accession>
<evidence type="ECO:0000256" key="8">
    <source>
        <dbReference type="SAM" id="Phobius"/>
    </source>
</evidence>
<sequence>MYVFVLFMLMGFTVIWGMSVIGWQGSVLLTNYVLKEFFFLFFFDEISLVSWLMLVCCGSLALFYCYHYFFGLVEGGLLYGLIVWFLYVMGILVFSSSLVFSLVLWEYLGLVSFFLILFYSNSASLRASLITVFASRFGDVSLFLLIMWLSNWVDYSSLLFVVFFMLVVLTKSAAYPFISWLLEAMRAPTPVSSLVHSSTLVAAGVWFVCRYGYISSLESLEGLFFFSIISVIISGLCAIVFTDLKKVVALSTCNNVSWCLIFFVFGDLMLALIQLLSHGVAKCFLFMSVGDLMSTSGGSQNSNGVYTSRYLGLYGVVSQAVLIFSLCGFPFLGVFFSKHGLFSVFLYNYSVICLGLMLVGFLISYVYSVRFALLLFKSVGGLNCGYSSGYVLISLVCFFSSLINFCGGVLFMEYSELSGFWSLGFVVLQLLGCVVGVVFFVWDFGVGGDKWNSLLWGSESLVGSVYSLYLWLSEVCFFSFYRWEVYLFDLCKNSISGLGLFGVSFLSLNVLVLGLLFVVLFYFVIY</sequence>
<keyword evidence="10" id="KW-0496">Mitochondrion</keyword>
<evidence type="ECO:0000256" key="6">
    <source>
        <dbReference type="ARBA" id="ARBA00031027"/>
    </source>
</evidence>
<geneLocation type="mitochondrion" evidence="10"/>
<evidence type="ECO:0000256" key="4">
    <source>
        <dbReference type="ARBA" id="ARBA00022989"/>
    </source>
</evidence>
<evidence type="ECO:0000259" key="9">
    <source>
        <dbReference type="Pfam" id="PF00361"/>
    </source>
</evidence>
<dbReference type="GO" id="GO:0008137">
    <property type="term" value="F:NADH dehydrogenase (ubiquinone) activity"/>
    <property type="evidence" value="ECO:0007669"/>
    <property type="project" value="UniProtKB-EC"/>
</dbReference>
<comment type="subcellular location">
    <subcellularLocation>
        <location evidence="1">Membrane</location>
        <topology evidence="1">Multi-pass membrane protein</topology>
    </subcellularLocation>
</comment>
<keyword evidence="3 8" id="KW-0812">Transmembrane</keyword>
<feature type="transmembrane region" description="Helical" evidence="8">
    <location>
        <begin position="225"/>
        <end position="244"/>
    </location>
</feature>
<evidence type="ECO:0000256" key="3">
    <source>
        <dbReference type="ARBA" id="ARBA00022692"/>
    </source>
</evidence>
<dbReference type="GO" id="GO:0003954">
    <property type="term" value="F:NADH dehydrogenase activity"/>
    <property type="evidence" value="ECO:0007669"/>
    <property type="project" value="TreeGrafter"/>
</dbReference>
<feature type="domain" description="NADH:quinone oxidoreductase/Mrp antiporter transmembrane" evidence="9">
    <location>
        <begin position="96"/>
        <end position="362"/>
    </location>
</feature>
<evidence type="ECO:0000256" key="2">
    <source>
        <dbReference type="ARBA" id="ARBA00012944"/>
    </source>
</evidence>
<dbReference type="PANTHER" id="PTHR42829">
    <property type="entry name" value="NADH-UBIQUINONE OXIDOREDUCTASE CHAIN 5"/>
    <property type="match status" value="1"/>
</dbReference>
<dbReference type="Pfam" id="PF00361">
    <property type="entry name" value="Proton_antipo_M"/>
    <property type="match status" value="1"/>
</dbReference>
<organism evidence="10">
    <name type="scientific">Ogmocotyle sikae</name>
    <dbReference type="NCBI Taxonomy" id="1179700"/>
    <lineage>
        <taxon>Eukaryota</taxon>
        <taxon>Metazoa</taxon>
        <taxon>Spiralia</taxon>
        <taxon>Lophotrochozoa</taxon>
        <taxon>Platyhelminthes</taxon>
        <taxon>Trematoda</taxon>
        <taxon>Digenea</taxon>
        <taxon>Plagiorchiida</taxon>
        <taxon>Pronocephalata</taxon>
        <taxon>Pronocephaloidea</taxon>
        <taxon>Notocotylidae</taxon>
        <taxon>Ogmocotyle</taxon>
    </lineage>
</organism>
<gene>
    <name evidence="10" type="primary">nad5</name>
</gene>
<dbReference type="AlphaFoldDB" id="A0A0F7G5T4"/>
<proteinExistence type="predicted"/>
<feature type="transmembrane region" description="Helical" evidence="8">
    <location>
        <begin position="127"/>
        <end position="149"/>
    </location>
</feature>
<protein>
    <recommendedName>
        <fullName evidence="2">NADH:ubiquinone reductase (H(+)-translocating)</fullName>
        <ecNumber evidence="2">7.1.1.2</ecNumber>
    </recommendedName>
    <alternativeName>
        <fullName evidence="6">NADH dehydrogenase subunit 5</fullName>
    </alternativeName>
</protein>
<feature type="transmembrane region" description="Helical" evidence="8">
    <location>
        <begin position="102"/>
        <end position="120"/>
    </location>
</feature>
<feature type="transmembrane region" description="Helical" evidence="8">
    <location>
        <begin position="5"/>
        <end position="25"/>
    </location>
</feature>
<keyword evidence="4 8" id="KW-1133">Transmembrane helix</keyword>
<feature type="transmembrane region" description="Helical" evidence="8">
    <location>
        <begin position="77"/>
        <end position="96"/>
    </location>
</feature>
<feature type="transmembrane region" description="Helical" evidence="8">
    <location>
        <begin position="387"/>
        <end position="412"/>
    </location>
</feature>
<evidence type="ECO:0000256" key="1">
    <source>
        <dbReference type="ARBA" id="ARBA00004141"/>
    </source>
</evidence>
<dbReference type="GO" id="GO:0015990">
    <property type="term" value="P:electron transport coupled proton transport"/>
    <property type="evidence" value="ECO:0007669"/>
    <property type="project" value="TreeGrafter"/>
</dbReference>
<dbReference type="PRINTS" id="PR01434">
    <property type="entry name" value="NADHDHGNASE5"/>
</dbReference>
<dbReference type="GO" id="GO:0042773">
    <property type="term" value="P:ATP synthesis coupled electron transport"/>
    <property type="evidence" value="ECO:0007669"/>
    <property type="project" value="InterPro"/>
</dbReference>
<dbReference type="InterPro" id="IPR003945">
    <property type="entry name" value="NU5C-like"/>
</dbReference>
<feature type="transmembrane region" description="Helical" evidence="8">
    <location>
        <begin position="311"/>
        <end position="334"/>
    </location>
</feature>
<dbReference type="EMBL" id="KR006934">
    <property type="protein sequence ID" value="AKG49763.1"/>
    <property type="molecule type" value="Genomic_DNA"/>
</dbReference>
<dbReference type="GO" id="GO:0016020">
    <property type="term" value="C:membrane"/>
    <property type="evidence" value="ECO:0007669"/>
    <property type="project" value="UniProtKB-SubCell"/>
</dbReference>
<name>A0A0F7G5T4_9TREM</name>
<dbReference type="EC" id="7.1.1.2" evidence="2"/>
<comment type="catalytic activity">
    <reaction evidence="7">
        <text>a ubiquinone + NADH + 5 H(+)(in) = a ubiquinol + NAD(+) + 4 H(+)(out)</text>
        <dbReference type="Rhea" id="RHEA:29091"/>
        <dbReference type="Rhea" id="RHEA-COMP:9565"/>
        <dbReference type="Rhea" id="RHEA-COMP:9566"/>
        <dbReference type="ChEBI" id="CHEBI:15378"/>
        <dbReference type="ChEBI" id="CHEBI:16389"/>
        <dbReference type="ChEBI" id="CHEBI:17976"/>
        <dbReference type="ChEBI" id="CHEBI:57540"/>
        <dbReference type="ChEBI" id="CHEBI:57945"/>
        <dbReference type="EC" id="7.1.1.2"/>
    </reaction>
</comment>
<evidence type="ECO:0000256" key="5">
    <source>
        <dbReference type="ARBA" id="ARBA00023136"/>
    </source>
</evidence>
<feature type="transmembrane region" description="Helical" evidence="8">
    <location>
        <begin position="256"/>
        <end position="277"/>
    </location>
</feature>
<feature type="transmembrane region" description="Helical" evidence="8">
    <location>
        <begin position="155"/>
        <end position="182"/>
    </location>
</feature>
<feature type="transmembrane region" description="Helical" evidence="8">
    <location>
        <begin position="462"/>
        <end position="483"/>
    </location>
</feature>
<reference evidence="10" key="1">
    <citation type="submission" date="2015-03" db="EMBL/GenBank/DDBJ databases">
        <title>Complete mitochondrial genome sequence of Ogmocotyle sikae in Jishou City, Hunan Province, China.</title>
        <authorList>
            <person name="Ma J."/>
            <person name="He J.J."/>
            <person name="Zhu X.Q."/>
        </authorList>
    </citation>
    <scope>NUCLEOTIDE SEQUENCE</scope>
    <source>
        <strain evidence="10">OHX</strain>
    </source>
</reference>
<evidence type="ECO:0000256" key="7">
    <source>
        <dbReference type="ARBA" id="ARBA00049551"/>
    </source>
</evidence>
<feature type="transmembrane region" description="Helical" evidence="8">
    <location>
        <begin position="37"/>
        <end position="65"/>
    </location>
</feature>
<keyword evidence="5 8" id="KW-0472">Membrane</keyword>
<feature type="transmembrane region" description="Helical" evidence="8">
    <location>
        <begin position="495"/>
        <end position="525"/>
    </location>
</feature>
<feature type="transmembrane region" description="Helical" evidence="8">
    <location>
        <begin position="346"/>
        <end position="367"/>
    </location>
</feature>
<feature type="transmembrane region" description="Helical" evidence="8">
    <location>
        <begin position="194"/>
        <end position="213"/>
    </location>
</feature>
<dbReference type="InterPro" id="IPR001750">
    <property type="entry name" value="ND/Mrp_TM"/>
</dbReference>
<evidence type="ECO:0000313" key="10">
    <source>
        <dbReference type="EMBL" id="AKG49763.1"/>
    </source>
</evidence>
<feature type="transmembrane region" description="Helical" evidence="8">
    <location>
        <begin position="419"/>
        <end position="442"/>
    </location>
</feature>